<proteinExistence type="predicted"/>
<evidence type="ECO:0000313" key="2">
    <source>
        <dbReference type="EMBL" id="NKC29787.1"/>
    </source>
</evidence>
<keyword evidence="3" id="KW-1185">Reference proteome</keyword>
<dbReference type="EMBL" id="JAAVNE010000003">
    <property type="protein sequence ID" value="NKC29787.1"/>
    <property type="molecule type" value="Genomic_DNA"/>
</dbReference>
<sequence length="240" mass="24702">MSQDLPDLPSAFTPVVRLREGGDALRRAIALAPRHGAGTLAWVASAARIEAAVVLEPEMPLAAARAAVFAAASALADALGAYGPPEAAISFGWPATIRINAGRIGQARLAWPPGTAEDAVPDWLVVGVEARLSFPAGWEAGHGLQQTALHEEGWLAEDASAADLTAAWARHLMAGLAEWQAPGPQGGFPRLASRYLARLEPEAGMGAARLGLDPASAALVLEAGGTRRLLPLAEALAQAA</sequence>
<evidence type="ECO:0000313" key="3">
    <source>
        <dbReference type="Proteomes" id="UP000787635"/>
    </source>
</evidence>
<feature type="domain" description="BPL/LPL catalytic" evidence="1">
    <location>
        <begin position="9"/>
        <end position="185"/>
    </location>
</feature>
<name>A0ABX1E202_9PROT</name>
<organism evidence="2 3">
    <name type="scientific">Falsiroseomonas selenitidurans</name>
    <dbReference type="NCBI Taxonomy" id="2716335"/>
    <lineage>
        <taxon>Bacteria</taxon>
        <taxon>Pseudomonadati</taxon>
        <taxon>Pseudomonadota</taxon>
        <taxon>Alphaproteobacteria</taxon>
        <taxon>Acetobacterales</taxon>
        <taxon>Roseomonadaceae</taxon>
        <taxon>Falsiroseomonas</taxon>
    </lineage>
</organism>
<reference evidence="2 3" key="1">
    <citation type="submission" date="2020-03" db="EMBL/GenBank/DDBJ databases">
        <title>Roseomonas selenitidurans sp. nov. isolated from urban soil.</title>
        <authorList>
            <person name="Liu H."/>
        </authorList>
    </citation>
    <scope>NUCLEOTIDE SEQUENCE [LARGE SCALE GENOMIC DNA]</scope>
    <source>
        <strain evidence="2 3">BU-1</strain>
    </source>
</reference>
<dbReference type="Proteomes" id="UP000787635">
    <property type="component" value="Unassembled WGS sequence"/>
</dbReference>
<dbReference type="Gene3D" id="3.30.930.10">
    <property type="entry name" value="Bira Bifunctional Protein, Domain 2"/>
    <property type="match status" value="1"/>
</dbReference>
<protein>
    <recommendedName>
        <fullName evidence="1">BPL/LPL catalytic domain-containing protein</fullName>
    </recommendedName>
</protein>
<comment type="caution">
    <text evidence="2">The sequence shown here is derived from an EMBL/GenBank/DDBJ whole genome shotgun (WGS) entry which is preliminary data.</text>
</comment>
<accession>A0ABX1E202</accession>
<dbReference type="InterPro" id="IPR004143">
    <property type="entry name" value="BPL_LPL_catalytic"/>
</dbReference>
<gene>
    <name evidence="2" type="ORF">HEQ75_02855</name>
</gene>
<dbReference type="Pfam" id="PF16917">
    <property type="entry name" value="BPL_LplA_LipB_2"/>
    <property type="match status" value="1"/>
</dbReference>
<dbReference type="RefSeq" id="WP_168027419.1">
    <property type="nucleotide sequence ID" value="NZ_JAAVNE010000003.1"/>
</dbReference>
<evidence type="ECO:0000259" key="1">
    <source>
        <dbReference type="Pfam" id="PF16917"/>
    </source>
</evidence>
<dbReference type="InterPro" id="IPR045864">
    <property type="entry name" value="aa-tRNA-synth_II/BPL/LPL"/>
</dbReference>